<gene>
    <name evidence="2" type="ORF">CQ394_01060</name>
</gene>
<evidence type="ECO:0000313" key="2">
    <source>
        <dbReference type="EMBL" id="PEG30347.1"/>
    </source>
</evidence>
<dbReference type="OrthoDB" id="334783at2"/>
<reference evidence="2 3" key="1">
    <citation type="submission" date="2017-10" db="EMBL/GenBank/DDBJ databases">
        <title>Effective Description of Clostridium neonatale sp. nov. linked to necrotizing enterocolitis in neonates and a clarification of species assignable to the genus Clostridium (Prazmowski 1880) emend. Lawson and Rainey 2016.</title>
        <authorList>
            <person name="Bernard K."/>
            <person name="Burdz T."/>
            <person name="Wiebe D."/>
            <person name="Balcewich B."/>
            <person name="Alfa M."/>
            <person name="Bernier A.-M."/>
        </authorList>
    </citation>
    <scope>NUCLEOTIDE SEQUENCE [LARGE SCALE GENOMIC DNA]</scope>
    <source>
        <strain evidence="2 3">LCDC99A005</strain>
    </source>
</reference>
<comment type="caution">
    <text evidence="2">The sequence shown here is derived from an EMBL/GenBank/DDBJ whole genome shotgun (WGS) entry which is preliminary data.</text>
</comment>
<dbReference type="Gene3D" id="3.30.200.20">
    <property type="entry name" value="Phosphorylase Kinase, domain 1"/>
    <property type="match status" value="1"/>
</dbReference>
<dbReference type="Proteomes" id="UP000220840">
    <property type="component" value="Unassembled WGS sequence"/>
</dbReference>
<dbReference type="GO" id="GO:0004672">
    <property type="term" value="F:protein kinase activity"/>
    <property type="evidence" value="ECO:0007669"/>
    <property type="project" value="InterPro"/>
</dbReference>
<proteinExistence type="predicted"/>
<keyword evidence="3" id="KW-1185">Reference proteome</keyword>
<dbReference type="Gene3D" id="3.90.1200.10">
    <property type="match status" value="1"/>
</dbReference>
<dbReference type="InterPro" id="IPR000719">
    <property type="entry name" value="Prot_kinase_dom"/>
</dbReference>
<accession>A0A2A7MFM6</accession>
<dbReference type="EMBL" id="PDCJ01000001">
    <property type="protein sequence ID" value="PEG30347.1"/>
    <property type="molecule type" value="Genomic_DNA"/>
</dbReference>
<dbReference type="STRING" id="137838.GCA_001458595_01652"/>
<dbReference type="SUPFAM" id="SSF56112">
    <property type="entry name" value="Protein kinase-like (PK-like)"/>
    <property type="match status" value="1"/>
</dbReference>
<evidence type="ECO:0000313" key="3">
    <source>
        <dbReference type="Proteomes" id="UP000220840"/>
    </source>
</evidence>
<dbReference type="PANTHER" id="PTHR21310">
    <property type="entry name" value="AMINOGLYCOSIDE PHOSPHOTRANSFERASE-RELATED-RELATED"/>
    <property type="match status" value="1"/>
</dbReference>
<dbReference type="PROSITE" id="PS50011">
    <property type="entry name" value="PROTEIN_KINASE_DOM"/>
    <property type="match status" value="1"/>
</dbReference>
<keyword evidence="2" id="KW-0808">Transferase</keyword>
<dbReference type="InterPro" id="IPR002575">
    <property type="entry name" value="Aminoglycoside_PTrfase"/>
</dbReference>
<name>A0A2A7MFM6_9CLOT</name>
<dbReference type="InterPro" id="IPR051678">
    <property type="entry name" value="AGP_Transferase"/>
</dbReference>
<dbReference type="GO" id="GO:0005524">
    <property type="term" value="F:ATP binding"/>
    <property type="evidence" value="ECO:0007669"/>
    <property type="project" value="InterPro"/>
</dbReference>
<dbReference type="AlphaFoldDB" id="A0A2A7MFM6"/>
<sequence length="321" mass="38092">MPVSITKNNIDKRTILKMVQKAFLTEKVKEIVELTEGFFNVAFRIGLEDKNVILKIAPPVDTEIMTYEKNIMYSEVDVMKIIAEKAPVPVPKILFYDNSHDICESDYFFMDMLQGSSFSSIMDNMSQEEKDKIYFEMGKYTQIINSIQNNKFGYYGQKEKQNENWYITFKEMIMDTYSDAKYKDIIIPISQEEILILLEKDKNIFENVHTPKLVHWDIWAGNVFVKNNRMEGIIDFERCLWADELMEVGFRTYGYQKAFYKGYGIDKLSDEEKRRAKWYDIYLFLISCLECRYRMYDNTDTYVWGCDMLNKSIVELLKSNK</sequence>
<feature type="domain" description="Protein kinase" evidence="1">
    <location>
        <begin position="28"/>
        <end position="321"/>
    </location>
</feature>
<evidence type="ECO:0000259" key="1">
    <source>
        <dbReference type="PROSITE" id="PS50011"/>
    </source>
</evidence>
<dbReference type="PANTHER" id="PTHR21310:SF15">
    <property type="entry name" value="AMINOGLYCOSIDE PHOSPHOTRANSFERASE DOMAIN-CONTAINING PROTEIN"/>
    <property type="match status" value="1"/>
</dbReference>
<dbReference type="RefSeq" id="WP_058294519.1">
    <property type="nucleotide sequence ID" value="NZ_CAMRXJ010000033.1"/>
</dbReference>
<dbReference type="Pfam" id="PF01636">
    <property type="entry name" value="APH"/>
    <property type="match status" value="1"/>
</dbReference>
<dbReference type="InterPro" id="IPR011009">
    <property type="entry name" value="Kinase-like_dom_sf"/>
</dbReference>
<protein>
    <submittedName>
        <fullName evidence="2">Aminoglycoside phosphotransferase family protein</fullName>
    </submittedName>
</protein>
<organism evidence="2 3">
    <name type="scientific">Clostridium neonatale</name>
    <dbReference type="NCBI Taxonomy" id="137838"/>
    <lineage>
        <taxon>Bacteria</taxon>
        <taxon>Bacillati</taxon>
        <taxon>Bacillota</taxon>
        <taxon>Clostridia</taxon>
        <taxon>Eubacteriales</taxon>
        <taxon>Clostridiaceae</taxon>
        <taxon>Clostridium</taxon>
    </lineage>
</organism>